<sequence length="490" mass="55151">MEPDSDDEEELQQSNSASDSDDEEELQQSNSVSDSDDEAELQQSNSVSDSDDEAELQQFKSASYSDDEEDQEDLFEPEPEPEATVVLTDREVFDCPICLDQLFTPVFQCENGHIVCSSCCSKLKRKCPFCNMRIDIRCRGLEKFLQSINILCKFAHNGCTKTMPYSKKIEHEQVCQHVTCFCPYPSCSFACSPSLLYSHFGVHHELSTTRFTYNTTFSVSVEINQKQIFLQERHGSVVFILHHEVQQHGRAFYVDCVGLSTLKDMFAYHLTAESVDMDTYVTLKSVPEVHTELPKHTFLKKYLTVPSAFAGDNGILSLSVCITKDDPAALEVQEGERGRGLHDHDAHKVLKVVLNNPGALDCSICHKPLWTPVFQCESAHLACSSCHSELKGEFSFCGYNYNRCRGLEKVIESIGKISCKYAKFGCKETQPYNEKIKHDKDCPCATCFCPHCTHHHVPLLVLTRTCTFTLGSNMQLTSPDSATGLHFLFV</sequence>
<evidence type="ECO:0000256" key="8">
    <source>
        <dbReference type="ARBA" id="ARBA00022786"/>
    </source>
</evidence>
<dbReference type="EC" id="2.3.2.27" evidence="4"/>
<evidence type="ECO:0000256" key="2">
    <source>
        <dbReference type="ARBA" id="ARBA00004906"/>
    </source>
</evidence>
<gene>
    <name evidence="15" type="ORF">CTI12_AA523190</name>
</gene>
<dbReference type="EMBL" id="PKPP01011090">
    <property type="protein sequence ID" value="PWA44809.1"/>
    <property type="molecule type" value="Genomic_DNA"/>
</dbReference>
<dbReference type="GO" id="GO:0061630">
    <property type="term" value="F:ubiquitin protein ligase activity"/>
    <property type="evidence" value="ECO:0007669"/>
    <property type="project" value="UniProtKB-EC"/>
</dbReference>
<protein>
    <recommendedName>
        <fullName evidence="4">RING-type E3 ubiquitin transferase</fullName>
        <ecNumber evidence="4">2.3.2.27</ecNumber>
    </recommendedName>
</protein>
<dbReference type="GO" id="GO:0008270">
    <property type="term" value="F:zinc ion binding"/>
    <property type="evidence" value="ECO:0007669"/>
    <property type="project" value="UniProtKB-KW"/>
</dbReference>
<dbReference type="Pfam" id="PF21361">
    <property type="entry name" value="Sina_ZnF"/>
    <property type="match status" value="1"/>
</dbReference>
<evidence type="ECO:0000256" key="4">
    <source>
        <dbReference type="ARBA" id="ARBA00012483"/>
    </source>
</evidence>
<comment type="caution">
    <text evidence="15">The sequence shown here is derived from an EMBL/GenBank/DDBJ whole genome shotgun (WGS) entry which is preliminary data.</text>
</comment>
<comment type="function">
    <text evidence="10">E3 ubiquitin-protein ligase that mediates ubiquitination and subsequent proteasomal degradation of target proteins. E3 ubiquitin ligases accept ubiquitin from an E2 ubiquitin-conjugating enzyme in the form of a thioester and then directly transfers the ubiquitin to targeted substrates. It probably triggers the ubiquitin-mediated degradation of different substrates.</text>
</comment>
<dbReference type="GO" id="GO:0016567">
    <property type="term" value="P:protein ubiquitination"/>
    <property type="evidence" value="ECO:0007669"/>
    <property type="project" value="UniProtKB-UniPathway"/>
</dbReference>
<evidence type="ECO:0000313" key="15">
    <source>
        <dbReference type="EMBL" id="PWA44809.1"/>
    </source>
</evidence>
<dbReference type="Gene3D" id="3.30.40.10">
    <property type="entry name" value="Zinc/RING finger domain, C3HC4 (zinc finger)"/>
    <property type="match status" value="3"/>
</dbReference>
<dbReference type="PANTHER" id="PTHR46632:SF16">
    <property type="entry name" value="E3 UBIQUITIN-PROTEIN LIGASE SINA-LIKE 10"/>
    <property type="match status" value="1"/>
</dbReference>
<evidence type="ECO:0000256" key="12">
    <source>
        <dbReference type="SAM" id="MobiDB-lite"/>
    </source>
</evidence>
<dbReference type="CDD" id="cd16571">
    <property type="entry name" value="RING-HC_SIAHs"/>
    <property type="match status" value="1"/>
</dbReference>
<feature type="region of interest" description="Disordered" evidence="12">
    <location>
        <begin position="1"/>
        <end position="80"/>
    </location>
</feature>
<dbReference type="InterPro" id="IPR013010">
    <property type="entry name" value="Znf_SIAH"/>
</dbReference>
<organism evidence="15 16">
    <name type="scientific">Artemisia annua</name>
    <name type="common">Sweet wormwood</name>
    <dbReference type="NCBI Taxonomy" id="35608"/>
    <lineage>
        <taxon>Eukaryota</taxon>
        <taxon>Viridiplantae</taxon>
        <taxon>Streptophyta</taxon>
        <taxon>Embryophyta</taxon>
        <taxon>Tracheophyta</taxon>
        <taxon>Spermatophyta</taxon>
        <taxon>Magnoliopsida</taxon>
        <taxon>eudicotyledons</taxon>
        <taxon>Gunneridae</taxon>
        <taxon>Pentapetalae</taxon>
        <taxon>asterids</taxon>
        <taxon>campanulids</taxon>
        <taxon>Asterales</taxon>
        <taxon>Asteraceae</taxon>
        <taxon>Asteroideae</taxon>
        <taxon>Anthemideae</taxon>
        <taxon>Artemisiinae</taxon>
        <taxon>Artemisia</taxon>
    </lineage>
</organism>
<evidence type="ECO:0000256" key="1">
    <source>
        <dbReference type="ARBA" id="ARBA00000900"/>
    </source>
</evidence>
<dbReference type="STRING" id="35608.A0A2U1L728"/>
<keyword evidence="7 11" id="KW-0863">Zinc-finger</keyword>
<comment type="catalytic activity">
    <reaction evidence="1">
        <text>S-ubiquitinyl-[E2 ubiquitin-conjugating enzyme]-L-cysteine + [acceptor protein]-L-lysine = [E2 ubiquitin-conjugating enzyme]-L-cysteine + N(6)-ubiquitinyl-[acceptor protein]-L-lysine.</text>
        <dbReference type="EC" id="2.3.2.27"/>
    </reaction>
</comment>
<comment type="similarity">
    <text evidence="3">Belongs to the SINA (Seven in absentia) family.</text>
</comment>
<feature type="compositionally biased region" description="Acidic residues" evidence="12">
    <location>
        <begin position="65"/>
        <end position="80"/>
    </location>
</feature>
<dbReference type="OrthoDB" id="830976at2759"/>
<feature type="domain" description="RING-type" evidence="13">
    <location>
        <begin position="95"/>
        <end position="131"/>
    </location>
</feature>
<feature type="domain" description="SIAH-type" evidence="14">
    <location>
        <begin position="147"/>
        <end position="205"/>
    </location>
</feature>
<dbReference type="InterPro" id="IPR001841">
    <property type="entry name" value="Znf_RING"/>
</dbReference>
<evidence type="ECO:0000259" key="13">
    <source>
        <dbReference type="PROSITE" id="PS50089"/>
    </source>
</evidence>
<dbReference type="PROSITE" id="PS51081">
    <property type="entry name" value="ZF_SIAH"/>
    <property type="match status" value="2"/>
</dbReference>
<comment type="pathway">
    <text evidence="2">Protein modification; protein ubiquitination.</text>
</comment>
<name>A0A2U1L728_ARTAN</name>
<keyword evidence="9" id="KW-0862">Zinc</keyword>
<keyword evidence="15" id="KW-0032">Aminotransferase</keyword>
<evidence type="ECO:0000256" key="9">
    <source>
        <dbReference type="ARBA" id="ARBA00022833"/>
    </source>
</evidence>
<dbReference type="InterPro" id="IPR044286">
    <property type="entry name" value="SINL_plant"/>
</dbReference>
<evidence type="ECO:0000256" key="7">
    <source>
        <dbReference type="ARBA" id="ARBA00022771"/>
    </source>
</evidence>
<dbReference type="InterPro" id="IPR013083">
    <property type="entry name" value="Znf_RING/FYVE/PHD"/>
</dbReference>
<dbReference type="Pfam" id="PF21362">
    <property type="entry name" value="Sina_RING"/>
    <property type="match status" value="1"/>
</dbReference>
<evidence type="ECO:0000256" key="5">
    <source>
        <dbReference type="ARBA" id="ARBA00022679"/>
    </source>
</evidence>
<evidence type="ECO:0000256" key="11">
    <source>
        <dbReference type="PROSITE-ProRule" id="PRU00455"/>
    </source>
</evidence>
<evidence type="ECO:0000259" key="14">
    <source>
        <dbReference type="PROSITE" id="PS51081"/>
    </source>
</evidence>
<feature type="compositionally biased region" description="Acidic residues" evidence="12">
    <location>
        <begin position="1"/>
        <end position="11"/>
    </location>
</feature>
<keyword evidence="5 15" id="KW-0808">Transferase</keyword>
<reference evidence="15 16" key="1">
    <citation type="journal article" date="2018" name="Mol. Plant">
        <title>The genome of Artemisia annua provides insight into the evolution of Asteraceae family and artemisinin biosynthesis.</title>
        <authorList>
            <person name="Shen Q."/>
            <person name="Zhang L."/>
            <person name="Liao Z."/>
            <person name="Wang S."/>
            <person name="Yan T."/>
            <person name="Shi P."/>
            <person name="Liu M."/>
            <person name="Fu X."/>
            <person name="Pan Q."/>
            <person name="Wang Y."/>
            <person name="Lv Z."/>
            <person name="Lu X."/>
            <person name="Zhang F."/>
            <person name="Jiang W."/>
            <person name="Ma Y."/>
            <person name="Chen M."/>
            <person name="Hao X."/>
            <person name="Li L."/>
            <person name="Tang Y."/>
            <person name="Lv G."/>
            <person name="Zhou Y."/>
            <person name="Sun X."/>
            <person name="Brodelius P.E."/>
            <person name="Rose J.K.C."/>
            <person name="Tang K."/>
        </authorList>
    </citation>
    <scope>NUCLEOTIDE SEQUENCE [LARGE SCALE GENOMIC DNA]</scope>
    <source>
        <strain evidence="16">cv. Huhao1</strain>
        <tissue evidence="15">Leaf</tissue>
    </source>
</reference>
<dbReference type="PROSITE" id="PS50089">
    <property type="entry name" value="ZF_RING_2"/>
    <property type="match status" value="1"/>
</dbReference>
<keyword evidence="6" id="KW-0479">Metal-binding</keyword>
<proteinExistence type="inferred from homology"/>
<dbReference type="GO" id="GO:0008483">
    <property type="term" value="F:transaminase activity"/>
    <property type="evidence" value="ECO:0007669"/>
    <property type="project" value="UniProtKB-KW"/>
</dbReference>
<keyword evidence="16" id="KW-1185">Reference proteome</keyword>
<dbReference type="PANTHER" id="PTHR46632">
    <property type="entry name" value="E3 UBIQUITIN-PROTEIN LIGASE SINA-LIKE 4"/>
    <property type="match status" value="1"/>
</dbReference>
<accession>A0A2U1L728</accession>
<dbReference type="SUPFAM" id="SSF57850">
    <property type="entry name" value="RING/U-box"/>
    <property type="match status" value="1"/>
</dbReference>
<keyword evidence="8" id="KW-0833">Ubl conjugation pathway</keyword>
<dbReference type="AlphaFoldDB" id="A0A2U1L728"/>
<evidence type="ECO:0000256" key="10">
    <source>
        <dbReference type="ARBA" id="ARBA00024004"/>
    </source>
</evidence>
<dbReference type="Proteomes" id="UP000245207">
    <property type="component" value="Unassembled WGS sequence"/>
</dbReference>
<dbReference type="SUPFAM" id="SSF49599">
    <property type="entry name" value="TRAF domain-like"/>
    <property type="match status" value="2"/>
</dbReference>
<evidence type="ECO:0000256" key="6">
    <source>
        <dbReference type="ARBA" id="ARBA00022723"/>
    </source>
</evidence>
<evidence type="ECO:0000313" key="16">
    <source>
        <dbReference type="Proteomes" id="UP000245207"/>
    </source>
</evidence>
<evidence type="ECO:0000256" key="3">
    <source>
        <dbReference type="ARBA" id="ARBA00009119"/>
    </source>
</evidence>
<dbReference type="InterPro" id="IPR049548">
    <property type="entry name" value="Sina-like_RING"/>
</dbReference>
<dbReference type="UniPathway" id="UPA00143"/>
<feature type="domain" description="SIAH-type" evidence="14">
    <location>
        <begin position="414"/>
        <end position="487"/>
    </location>
</feature>